<accession>A0ABT5DSB6</accession>
<feature type="region of interest" description="Disordered" evidence="2">
    <location>
        <begin position="18"/>
        <end position="106"/>
    </location>
</feature>
<dbReference type="PANTHER" id="PTHR47572">
    <property type="entry name" value="LIPOPROTEIN-RELATED"/>
    <property type="match status" value="1"/>
</dbReference>
<gene>
    <name evidence="4" type="ORF">POL25_06400</name>
</gene>
<dbReference type="Proteomes" id="UP001221686">
    <property type="component" value="Unassembled WGS sequence"/>
</dbReference>
<dbReference type="InterPro" id="IPR011042">
    <property type="entry name" value="6-blade_b-propeller_TolB-like"/>
</dbReference>
<reference evidence="4 5" key="1">
    <citation type="submission" date="2022-11" db="EMBL/GenBank/DDBJ databases">
        <title>Minimal conservation of predation-associated metabolite biosynthetic gene clusters underscores biosynthetic potential of Myxococcota including descriptions for ten novel species: Archangium lansinium sp. nov., Myxococcus landrumus sp. nov., Nannocystis bai.</title>
        <authorList>
            <person name="Ahearne A."/>
            <person name="Stevens C."/>
            <person name="Dowd S."/>
        </authorList>
    </citation>
    <scope>NUCLEOTIDE SEQUENCE [LARGE SCALE GENOMIC DNA]</scope>
    <source>
        <strain evidence="4 5">BB15-2</strain>
    </source>
</reference>
<dbReference type="Pfam" id="PF08450">
    <property type="entry name" value="SGL"/>
    <property type="match status" value="1"/>
</dbReference>
<proteinExistence type="predicted"/>
<name>A0ABT5DSB6_9BACT</name>
<evidence type="ECO:0000313" key="4">
    <source>
        <dbReference type="EMBL" id="MDC0716513.1"/>
    </source>
</evidence>
<evidence type="ECO:0000313" key="5">
    <source>
        <dbReference type="Proteomes" id="UP001221686"/>
    </source>
</evidence>
<dbReference type="PROSITE" id="PS51257">
    <property type="entry name" value="PROKAR_LIPOPROTEIN"/>
    <property type="match status" value="1"/>
</dbReference>
<comment type="caution">
    <text evidence="4">The sequence shown here is derived from an EMBL/GenBank/DDBJ whole genome shotgun (WGS) entry which is preliminary data.</text>
</comment>
<evidence type="ECO:0000259" key="3">
    <source>
        <dbReference type="Pfam" id="PF08450"/>
    </source>
</evidence>
<keyword evidence="1" id="KW-0378">Hydrolase</keyword>
<dbReference type="Gene3D" id="2.120.10.30">
    <property type="entry name" value="TolB, C-terminal domain"/>
    <property type="match status" value="1"/>
</dbReference>
<dbReference type="RefSeq" id="WP_272085004.1">
    <property type="nucleotide sequence ID" value="NZ_JAQNDL010000001.1"/>
</dbReference>
<feature type="domain" description="SMP-30/Gluconolactonase/LRE-like region" evidence="3">
    <location>
        <begin position="124"/>
        <end position="367"/>
    </location>
</feature>
<dbReference type="EMBL" id="JAQNDL010000001">
    <property type="protein sequence ID" value="MDC0716513.1"/>
    <property type="molecule type" value="Genomic_DNA"/>
</dbReference>
<dbReference type="InterPro" id="IPR051262">
    <property type="entry name" value="SMP-30/CGR1_Lactonase"/>
</dbReference>
<evidence type="ECO:0000256" key="1">
    <source>
        <dbReference type="ARBA" id="ARBA00022801"/>
    </source>
</evidence>
<organism evidence="4 5">
    <name type="scientific">Nannocystis bainbridge</name>
    <dbReference type="NCBI Taxonomy" id="2995303"/>
    <lineage>
        <taxon>Bacteria</taxon>
        <taxon>Pseudomonadati</taxon>
        <taxon>Myxococcota</taxon>
        <taxon>Polyangia</taxon>
        <taxon>Nannocystales</taxon>
        <taxon>Nannocystaceae</taxon>
        <taxon>Nannocystis</taxon>
    </lineage>
</organism>
<dbReference type="PANTHER" id="PTHR47572:SF4">
    <property type="entry name" value="LACTONASE DRP35"/>
    <property type="match status" value="1"/>
</dbReference>
<keyword evidence="5" id="KW-1185">Reference proteome</keyword>
<dbReference type="SUPFAM" id="SSF63829">
    <property type="entry name" value="Calcium-dependent phosphotriesterase"/>
    <property type="match status" value="1"/>
</dbReference>
<dbReference type="InterPro" id="IPR013658">
    <property type="entry name" value="SGL"/>
</dbReference>
<feature type="compositionally biased region" description="Low complexity" evidence="2">
    <location>
        <begin position="22"/>
        <end position="99"/>
    </location>
</feature>
<sequence>MMKRASGWMFSLALACGGGSGETTTDTGTGTDPTGTGTDATSTDATGTTVGTDTTEASTSIAPTSTSDPTSTTDATTTSTTTDASTEPATDGTTTTTTGAVDPPMSLDDIVDGELELISDGHQFTEGPIWSPEGFLLFSDIPANTIFRWAEGEQAAPFINPSGNSNGLAFDLEGRLLAAEHGGRRLSRRVVGEANAETVAGEFEGNSLNSPNDIAVRSDGTIYFTDPPYGIQPNQQELDFQGVFRVDPQGQLSLIADDFDRPNGIALSPDETRLYVADTNGEHVRVFEVQPDGQAMGGEVFIDLQSDLPGNPDGMAVDSFGDLFVSGGGGVRVVTPAGQLLGTIEVPEQVTNCKFGDPDGKALFITAQARVYRIRLKVAGA</sequence>
<evidence type="ECO:0000256" key="2">
    <source>
        <dbReference type="SAM" id="MobiDB-lite"/>
    </source>
</evidence>
<protein>
    <submittedName>
        <fullName evidence="4">SMP-30/gluconolactonase/LRE family protein</fullName>
    </submittedName>
</protein>